<dbReference type="Proteomes" id="UP000234748">
    <property type="component" value="Unassembled WGS sequence"/>
</dbReference>
<dbReference type="PANTHER" id="PTHR43279:SF1">
    <property type="entry name" value="CATECHOL-2,3-DIOXYGENASE"/>
    <property type="match status" value="1"/>
</dbReference>
<dbReference type="OrthoDB" id="9792626at2"/>
<protein>
    <submittedName>
        <fullName evidence="2">Glyoxalase</fullName>
    </submittedName>
</protein>
<sequence>MVKIMDPKTHIGLVHLIVSNLEESCDFYLNKIGFKELVRDGSTVSLTANGKTPLVILEEREDAKVKPERTTGLYHFAILVPNRASLGQSLLHLLQVGYPLQGASDHGFSEAVYLADPDGNGIEIYADRPREQWEKTQNGEYKAITMAMDAEGVLAEASNGGWAGLPDETVIGHIHLHVDNLIAAENFYIDGIGFEKTIKMAESALFVSAGGYHHHLGLNVWAGIGAPHPPLDSLGLKHYTIEVAGNSDLDEMAARLHSIGAEYVMEDGFIRTADPSGNVVLILAG</sequence>
<evidence type="ECO:0000313" key="2">
    <source>
        <dbReference type="EMBL" id="PLT31388.1"/>
    </source>
</evidence>
<dbReference type="InterPro" id="IPR004360">
    <property type="entry name" value="Glyas_Fos-R_dOase_dom"/>
</dbReference>
<proteinExistence type="predicted"/>
<accession>A0A2N5MAI9</accession>
<evidence type="ECO:0000313" key="3">
    <source>
        <dbReference type="Proteomes" id="UP000234748"/>
    </source>
</evidence>
<dbReference type="Gene3D" id="3.10.180.10">
    <property type="entry name" value="2,3-Dihydroxybiphenyl 1,2-Dioxygenase, domain 1"/>
    <property type="match status" value="2"/>
</dbReference>
<dbReference type="EMBL" id="PGUY01000008">
    <property type="protein sequence ID" value="PLT31388.1"/>
    <property type="molecule type" value="Genomic_DNA"/>
</dbReference>
<evidence type="ECO:0000259" key="1">
    <source>
        <dbReference type="PROSITE" id="PS51819"/>
    </source>
</evidence>
<name>A0A2N5MAI9_9BACI</name>
<dbReference type="InterPro" id="IPR029068">
    <property type="entry name" value="Glyas_Bleomycin-R_OHBP_Dase"/>
</dbReference>
<dbReference type="InterPro" id="IPR037523">
    <property type="entry name" value="VOC_core"/>
</dbReference>
<feature type="domain" description="VOC" evidence="1">
    <location>
        <begin position="170"/>
        <end position="285"/>
    </location>
</feature>
<reference evidence="2 3" key="1">
    <citation type="submission" date="2017-11" db="EMBL/GenBank/DDBJ databases">
        <title>Comparitive Functional Genomics of Dry Heat Resistant strains isolated from the Viking Spacecraft.</title>
        <authorList>
            <person name="Seuylemezian A."/>
            <person name="Cooper K."/>
            <person name="Vaishampayan P."/>
        </authorList>
    </citation>
    <scope>NUCLEOTIDE SEQUENCE [LARGE SCALE GENOMIC DNA]</scope>
    <source>
        <strain evidence="2 3">V1-29</strain>
    </source>
</reference>
<dbReference type="Pfam" id="PF00903">
    <property type="entry name" value="Glyoxalase"/>
    <property type="match status" value="1"/>
</dbReference>
<dbReference type="PROSITE" id="PS51819">
    <property type="entry name" value="VOC"/>
    <property type="match status" value="2"/>
</dbReference>
<keyword evidence="3" id="KW-1185">Reference proteome</keyword>
<organism evidence="2 3">
    <name type="scientific">Peribacillus deserti</name>
    <dbReference type="NCBI Taxonomy" id="673318"/>
    <lineage>
        <taxon>Bacteria</taxon>
        <taxon>Bacillati</taxon>
        <taxon>Bacillota</taxon>
        <taxon>Bacilli</taxon>
        <taxon>Bacillales</taxon>
        <taxon>Bacillaceae</taxon>
        <taxon>Peribacillus</taxon>
    </lineage>
</organism>
<dbReference type="CDD" id="cd16359">
    <property type="entry name" value="VOC_BsCatE_like_C"/>
    <property type="match status" value="1"/>
</dbReference>
<gene>
    <name evidence="2" type="ORF">CUU66_02665</name>
</gene>
<feature type="domain" description="VOC" evidence="1">
    <location>
        <begin position="10"/>
        <end position="127"/>
    </location>
</feature>
<dbReference type="AlphaFoldDB" id="A0A2N5MAI9"/>
<comment type="caution">
    <text evidence="2">The sequence shown here is derived from an EMBL/GenBank/DDBJ whole genome shotgun (WGS) entry which is preliminary data.</text>
</comment>
<dbReference type="SUPFAM" id="SSF54593">
    <property type="entry name" value="Glyoxalase/Bleomycin resistance protein/Dihydroxybiphenyl dioxygenase"/>
    <property type="match status" value="2"/>
</dbReference>
<dbReference type="CDD" id="cd07255">
    <property type="entry name" value="VOC_BsCatE_like_N"/>
    <property type="match status" value="1"/>
</dbReference>
<dbReference type="PANTHER" id="PTHR43279">
    <property type="entry name" value="CATECHOL-2,3-DIOXYGENASE"/>
    <property type="match status" value="1"/>
</dbReference>
<dbReference type="RefSeq" id="WP_101640139.1">
    <property type="nucleotide sequence ID" value="NZ_PGUY01000008.1"/>
</dbReference>